<feature type="compositionally biased region" description="Polar residues" evidence="2">
    <location>
        <begin position="495"/>
        <end position="507"/>
    </location>
</feature>
<feature type="compositionally biased region" description="Polar residues" evidence="2">
    <location>
        <begin position="675"/>
        <end position="686"/>
    </location>
</feature>
<sequence length="778" mass="85593">ASRRKRGSRSSSQSSSRVSSGGTTPVESEVKTTNNAAEVGQLPQNAAICNQRISFESLGSIPFDSRTDVSQDGKRPITSCDNIDKCVNVSKVEKNLEDNIRFKEKLLKETSGERRVQNKEHVRRSVEADTNNCTQVTRQEENVCGENELVVVHRRNLPGSKNVEKRVSFTDTTDVEEHRTEIRDLGDLRDLLSNLRDQGLLPVSLALDELFISLDQELTMIGQKMLEEGSIEEKDITTQALMLQKNRGNTGDQEYLVTGTRPKQRQSVLKAESQMCQPENESERTRVLHKKKSSSRKNISQEERKRLYNESYREDRKLPSLYIPLKVDPSKYKEEEDRLALEVAQGQSNMIIPGHFAHPMTRQRISKQLFTSEDEKFYRVGSNDQWVCVLSKEAVRDDLATTGSSTGIQLEVGDPDITHTFVSCLEMAIRRHFSALKMGTKEKVIESGSVKKEFYPSARKGFLQEFTKECVDNFSNSLLEESLLNAWDTRKNSADISQGSELTQDSPVVTPGSGHLTQESTDASQESTDVSEVSNDISEASTEVSQTSADVSQVSAEVSQASAEVSQASAEVSQASADVSQASADVSQASADVSQASAEVSQASADVSQASSDVSQTSADVIQASADVSQVSYDVSQGSSDISRVSTDASQESTDTSQPTSISHSSSVETPTSSDMIQSLSNMSQESLDDGHEPVDGDQEPCNKSQGSGDTSQGSKTADYACPVKLYLQKEDIYHRYAGGYSRWNGTLLDRSLPGVVVHPAWELAGLRKWLRAQLRLK</sequence>
<name>A0A8J5JQ05_HOMAM</name>
<dbReference type="EMBL" id="JAHLQT010034244">
    <property type="protein sequence ID" value="KAG7158954.1"/>
    <property type="molecule type" value="Genomic_DNA"/>
</dbReference>
<feature type="region of interest" description="Disordered" evidence="2">
    <location>
        <begin position="495"/>
        <end position="551"/>
    </location>
</feature>
<dbReference type="AlphaFoldDB" id="A0A8J5JQ05"/>
<keyword evidence="1" id="KW-0175">Coiled coil</keyword>
<feature type="compositionally biased region" description="Low complexity" evidence="2">
    <location>
        <begin position="9"/>
        <end position="22"/>
    </location>
</feature>
<feature type="non-terminal residue" evidence="3">
    <location>
        <position position="1"/>
    </location>
</feature>
<dbReference type="Gene3D" id="1.20.120.330">
    <property type="entry name" value="Nucleotidyltransferases domain 2"/>
    <property type="match status" value="1"/>
</dbReference>
<organism evidence="3 4">
    <name type="scientific">Homarus americanus</name>
    <name type="common">American lobster</name>
    <dbReference type="NCBI Taxonomy" id="6706"/>
    <lineage>
        <taxon>Eukaryota</taxon>
        <taxon>Metazoa</taxon>
        <taxon>Ecdysozoa</taxon>
        <taxon>Arthropoda</taxon>
        <taxon>Crustacea</taxon>
        <taxon>Multicrustacea</taxon>
        <taxon>Malacostraca</taxon>
        <taxon>Eumalacostraca</taxon>
        <taxon>Eucarida</taxon>
        <taxon>Decapoda</taxon>
        <taxon>Pleocyemata</taxon>
        <taxon>Astacidea</taxon>
        <taxon>Nephropoidea</taxon>
        <taxon>Nephropidae</taxon>
        <taxon>Homarus</taxon>
    </lineage>
</organism>
<proteinExistence type="predicted"/>
<protein>
    <submittedName>
        <fullName evidence="3">Uncharacterized protein</fullName>
    </submittedName>
</protein>
<feature type="compositionally biased region" description="Polar residues" evidence="2">
    <location>
        <begin position="515"/>
        <end position="547"/>
    </location>
</feature>
<accession>A0A8J5JQ05</accession>
<feature type="compositionally biased region" description="Polar residues" evidence="2">
    <location>
        <begin position="635"/>
        <end position="656"/>
    </location>
</feature>
<feature type="non-terminal residue" evidence="3">
    <location>
        <position position="778"/>
    </location>
</feature>
<evidence type="ECO:0000256" key="2">
    <source>
        <dbReference type="SAM" id="MobiDB-lite"/>
    </source>
</evidence>
<feature type="coiled-coil region" evidence="1">
    <location>
        <begin position="551"/>
        <end position="578"/>
    </location>
</feature>
<feature type="compositionally biased region" description="Polar residues" evidence="2">
    <location>
        <begin position="702"/>
        <end position="716"/>
    </location>
</feature>
<gene>
    <name evidence="3" type="ORF">Hamer_G006338</name>
</gene>
<feature type="compositionally biased region" description="Low complexity" evidence="2">
    <location>
        <begin position="657"/>
        <end position="674"/>
    </location>
</feature>
<feature type="region of interest" description="Disordered" evidence="2">
    <location>
        <begin position="635"/>
        <end position="716"/>
    </location>
</feature>
<keyword evidence="4" id="KW-1185">Reference proteome</keyword>
<evidence type="ECO:0000313" key="4">
    <source>
        <dbReference type="Proteomes" id="UP000747542"/>
    </source>
</evidence>
<feature type="region of interest" description="Disordered" evidence="2">
    <location>
        <begin position="271"/>
        <end position="304"/>
    </location>
</feature>
<reference evidence="3" key="1">
    <citation type="journal article" date="2021" name="Sci. Adv.">
        <title>The American lobster genome reveals insights on longevity, neural, and immune adaptations.</title>
        <authorList>
            <person name="Polinski J.M."/>
            <person name="Zimin A.V."/>
            <person name="Clark K.F."/>
            <person name="Kohn A.B."/>
            <person name="Sadowski N."/>
            <person name="Timp W."/>
            <person name="Ptitsyn A."/>
            <person name="Khanna P."/>
            <person name="Romanova D.Y."/>
            <person name="Williams P."/>
            <person name="Greenwood S.J."/>
            <person name="Moroz L.L."/>
            <person name="Walt D.R."/>
            <person name="Bodnar A.G."/>
        </authorList>
    </citation>
    <scope>NUCLEOTIDE SEQUENCE</scope>
    <source>
        <strain evidence="3">GMGI-L3</strain>
    </source>
</reference>
<feature type="region of interest" description="Disordered" evidence="2">
    <location>
        <begin position="1"/>
        <end position="38"/>
    </location>
</feature>
<evidence type="ECO:0000313" key="3">
    <source>
        <dbReference type="EMBL" id="KAG7158954.1"/>
    </source>
</evidence>
<evidence type="ECO:0000256" key="1">
    <source>
        <dbReference type="SAM" id="Coils"/>
    </source>
</evidence>
<dbReference type="Proteomes" id="UP000747542">
    <property type="component" value="Unassembled WGS sequence"/>
</dbReference>
<feature type="compositionally biased region" description="Polar residues" evidence="2">
    <location>
        <begin position="23"/>
        <end position="38"/>
    </location>
</feature>
<comment type="caution">
    <text evidence="3">The sequence shown here is derived from an EMBL/GenBank/DDBJ whole genome shotgun (WGS) entry which is preliminary data.</text>
</comment>